<keyword evidence="7 9" id="KW-0496">Mitochondrion</keyword>
<evidence type="ECO:0000256" key="7">
    <source>
        <dbReference type="ARBA" id="ARBA00023128"/>
    </source>
</evidence>
<keyword evidence="6 9" id="KW-1133">Transmembrane helix</keyword>
<evidence type="ECO:0000313" key="12">
    <source>
        <dbReference type="Proteomes" id="UP000076420"/>
    </source>
</evidence>
<evidence type="ECO:0000256" key="8">
    <source>
        <dbReference type="ARBA" id="ARBA00023136"/>
    </source>
</evidence>
<dbReference type="PANTHER" id="PTHR21304:SF0">
    <property type="entry name" value="MICOS COMPLEX SUBUNIT MIC10"/>
    <property type="match status" value="1"/>
</dbReference>
<dbReference type="VEuPathDB" id="VectorBase:BGLAX_042749"/>
<dbReference type="OrthoDB" id="1916310at2759"/>
<evidence type="ECO:0000256" key="5">
    <source>
        <dbReference type="ARBA" id="ARBA00022792"/>
    </source>
</evidence>
<keyword evidence="5 9" id="KW-0999">Mitochondrion inner membrane</keyword>
<keyword evidence="8 9" id="KW-0472">Membrane</keyword>
<keyword evidence="4 9" id="KW-0812">Transmembrane</keyword>
<comment type="subcellular location">
    <subcellularLocation>
        <location evidence="2 9">Mitochondrion inner membrane</location>
        <topology evidence="2 9">Single-pass membrane protein</topology>
    </subcellularLocation>
</comment>
<evidence type="ECO:0000256" key="6">
    <source>
        <dbReference type="ARBA" id="ARBA00022989"/>
    </source>
</evidence>
<dbReference type="AlphaFoldDB" id="A0A2C9KPP9"/>
<feature type="compositionally biased region" description="Acidic residues" evidence="10">
    <location>
        <begin position="131"/>
        <end position="145"/>
    </location>
</feature>
<accession>A0A2C9KPP9</accession>
<comment type="similarity">
    <text evidence="3 9">Belongs to the MICOS complex subunit Mic10 family.</text>
</comment>
<dbReference type="Pfam" id="PF04418">
    <property type="entry name" value="DUF543"/>
    <property type="match status" value="1"/>
</dbReference>
<evidence type="ECO:0000256" key="3">
    <source>
        <dbReference type="ARBA" id="ARBA00006792"/>
    </source>
</evidence>
<dbReference type="VEuPathDB" id="VectorBase:BGLB022158"/>
<evidence type="ECO:0000256" key="10">
    <source>
        <dbReference type="SAM" id="MobiDB-lite"/>
    </source>
</evidence>
<protein>
    <recommendedName>
        <fullName evidence="9">MICOS complex subunit MIC10</fullName>
    </recommendedName>
</protein>
<dbReference type="GO" id="GO:0061617">
    <property type="term" value="C:MICOS complex"/>
    <property type="evidence" value="ECO:0007669"/>
    <property type="project" value="UniProtKB-UniRule"/>
</dbReference>
<reference evidence="11" key="1">
    <citation type="submission" date="2020-05" db="UniProtKB">
        <authorList>
            <consortium name="EnsemblMetazoa"/>
        </authorList>
    </citation>
    <scope>IDENTIFICATION</scope>
    <source>
        <strain evidence="11">BB02</strain>
    </source>
</reference>
<evidence type="ECO:0000256" key="1">
    <source>
        <dbReference type="ARBA" id="ARBA00002689"/>
    </source>
</evidence>
<gene>
    <name evidence="11" type="primary">106073307</name>
</gene>
<proteinExistence type="inferred from homology"/>
<feature type="transmembrane region" description="Helical" evidence="9">
    <location>
        <begin position="21"/>
        <end position="40"/>
    </location>
</feature>
<evidence type="ECO:0000256" key="9">
    <source>
        <dbReference type="RuleBase" id="RU363011"/>
    </source>
</evidence>
<dbReference type="Proteomes" id="UP000076420">
    <property type="component" value="Unassembled WGS sequence"/>
</dbReference>
<dbReference type="STRING" id="6526.A0A2C9KPP9"/>
<name>A0A2C9KPP9_BIOGL</name>
<comment type="function">
    <text evidence="1 9">Component of the MICOS complex, a large protein complex of the mitochondrial inner membrane that plays crucial roles in the maintenance of crista junctions, inner membrane architecture, and formation of contact sites to the outer membrane.</text>
</comment>
<comment type="subunit">
    <text evidence="9">Component of the mitochondrial contact site and cristae organizing system (MICOS) complex.</text>
</comment>
<evidence type="ECO:0000256" key="4">
    <source>
        <dbReference type="ARBA" id="ARBA00022692"/>
    </source>
</evidence>
<dbReference type="InterPro" id="IPR007512">
    <property type="entry name" value="Mic10"/>
</dbReference>
<dbReference type="EnsemblMetazoa" id="BGLB022158-RA">
    <property type="protein sequence ID" value="BGLB022158-PA"/>
    <property type="gene ID" value="BGLB022158"/>
</dbReference>
<dbReference type="PANTHER" id="PTHR21304">
    <property type="entry name" value="MICOS COMPLEX SUBUNIT MIC10"/>
    <property type="match status" value="1"/>
</dbReference>
<dbReference type="KEGG" id="bgt:106073307"/>
<evidence type="ECO:0000313" key="11">
    <source>
        <dbReference type="EnsemblMetazoa" id="BGLB022158-PA"/>
    </source>
</evidence>
<organism evidence="11 12">
    <name type="scientific">Biomphalaria glabrata</name>
    <name type="common">Bloodfluke planorb</name>
    <name type="synonym">Freshwater snail</name>
    <dbReference type="NCBI Taxonomy" id="6526"/>
    <lineage>
        <taxon>Eukaryota</taxon>
        <taxon>Metazoa</taxon>
        <taxon>Spiralia</taxon>
        <taxon>Lophotrochozoa</taxon>
        <taxon>Mollusca</taxon>
        <taxon>Gastropoda</taxon>
        <taxon>Heterobranchia</taxon>
        <taxon>Euthyneura</taxon>
        <taxon>Panpulmonata</taxon>
        <taxon>Hygrophila</taxon>
        <taxon>Lymnaeoidea</taxon>
        <taxon>Planorbidae</taxon>
        <taxon>Biomphalaria</taxon>
    </lineage>
</organism>
<evidence type="ECO:0000256" key="2">
    <source>
        <dbReference type="ARBA" id="ARBA00004434"/>
    </source>
</evidence>
<feature type="region of interest" description="Disordered" evidence="10">
    <location>
        <begin position="114"/>
        <end position="145"/>
    </location>
</feature>
<sequence>MASKRSEDVYGQKVDRCMYNALIKLVSGVGIGIVVSAFLFKRKPWPVILGAGLGTGMGISDCNHEFKGHVPVKPVPVEPKVIFHKKIPLVTTLENKASPAKELLTKKPKFIHRPKTDVEKHSGKKFMYREIDDDDDDDDEEEDDD</sequence>